<dbReference type="eggNOG" id="ENOG50348IC">
    <property type="taxonomic scope" value="Bacteria"/>
</dbReference>
<protein>
    <recommendedName>
        <fullName evidence="4">DUF4468 domain-containing protein</fullName>
    </recommendedName>
</protein>
<dbReference type="OrthoDB" id="835726at2"/>
<dbReference type="STRING" id="1305737.GCA_000526355_02162"/>
<name>A0A0P7YNT2_9BACT</name>
<evidence type="ECO:0000256" key="1">
    <source>
        <dbReference type="SAM" id="SignalP"/>
    </source>
</evidence>
<evidence type="ECO:0008006" key="4">
    <source>
        <dbReference type="Google" id="ProtNLM"/>
    </source>
</evidence>
<feature type="signal peptide" evidence="1">
    <location>
        <begin position="1"/>
        <end position="24"/>
    </location>
</feature>
<gene>
    <name evidence="2" type="ORF">HLUCCX10_07190</name>
</gene>
<accession>A0A0P7YNT2</accession>
<comment type="caution">
    <text evidence="2">The sequence shown here is derived from an EMBL/GenBank/DDBJ whole genome shotgun (WGS) entry which is preliminary data.</text>
</comment>
<sequence>MKKVKLSILVLVLGILTSMTQVSLKDNAYFPMELSEEVTFKYTDTESFVKNIDLKEKKLLGGKEYSVRLIQYSWGKNDTTYFRTENEIVYYYDEKSNTESVEIPNDFKVGMTWTSTDNAWKYEITSIKAKLKTPEKKYRNLLEIKATQLQNRDKTKLTEYLNYYKKNVGNIASVTNGKLMTYKLEKKP</sequence>
<proteinExistence type="predicted"/>
<organism evidence="2 3">
    <name type="scientific">Algoriphagus marincola HL-49</name>
    <dbReference type="NCBI Taxonomy" id="1305737"/>
    <lineage>
        <taxon>Bacteria</taxon>
        <taxon>Pseudomonadati</taxon>
        <taxon>Bacteroidota</taxon>
        <taxon>Cytophagia</taxon>
        <taxon>Cytophagales</taxon>
        <taxon>Cyclobacteriaceae</taxon>
        <taxon>Algoriphagus</taxon>
    </lineage>
</organism>
<reference evidence="2 3" key="1">
    <citation type="submission" date="2015-09" db="EMBL/GenBank/DDBJ databases">
        <title>Identification and resolution of microdiversity through metagenomic sequencing of parallel consortia.</title>
        <authorList>
            <person name="Nelson W.C."/>
            <person name="Romine M.F."/>
            <person name="Lindemann S.R."/>
        </authorList>
    </citation>
    <scope>NUCLEOTIDE SEQUENCE [LARGE SCALE GENOMIC DNA]</scope>
    <source>
        <strain evidence="2">HL-49</strain>
    </source>
</reference>
<keyword evidence="1" id="KW-0732">Signal</keyword>
<dbReference type="AlphaFoldDB" id="A0A0P7YNT2"/>
<feature type="chain" id="PRO_5006146509" description="DUF4468 domain-containing protein" evidence="1">
    <location>
        <begin position="25"/>
        <end position="188"/>
    </location>
</feature>
<dbReference type="PATRIC" id="fig|1305737.6.peg.2080"/>
<evidence type="ECO:0000313" key="2">
    <source>
        <dbReference type="EMBL" id="KPQ17068.1"/>
    </source>
</evidence>
<dbReference type="Proteomes" id="UP000050421">
    <property type="component" value="Unassembled WGS sequence"/>
</dbReference>
<evidence type="ECO:0000313" key="3">
    <source>
        <dbReference type="Proteomes" id="UP000050421"/>
    </source>
</evidence>
<dbReference type="EMBL" id="LJXT01000034">
    <property type="protein sequence ID" value="KPQ17068.1"/>
    <property type="molecule type" value="Genomic_DNA"/>
</dbReference>